<evidence type="ECO:0000313" key="1">
    <source>
        <dbReference type="EMBL" id="KAA0058489.1"/>
    </source>
</evidence>
<proteinExistence type="predicted"/>
<evidence type="ECO:0000313" key="3">
    <source>
        <dbReference type="Proteomes" id="UP000321393"/>
    </source>
</evidence>
<sequence>MESSKDGIIIRENPLFEASTPTSDLLEKESHLEVVSVMMVDVTVKAVMAEIERKINLLMKAVE</sequence>
<name>A0A5A7UY90_CUCMM</name>
<gene>
    <name evidence="2" type="ORF">E5676_scaffold606G001550</name>
    <name evidence="1" type="ORF">E6C27_scaffold132G00800</name>
</gene>
<reference evidence="3 4" key="1">
    <citation type="submission" date="2019-08" db="EMBL/GenBank/DDBJ databases">
        <title>Draft genome sequences of two oriental melons (Cucumis melo L. var makuwa).</title>
        <authorList>
            <person name="Kwon S.-Y."/>
        </authorList>
    </citation>
    <scope>NUCLEOTIDE SEQUENCE [LARGE SCALE GENOMIC DNA]</scope>
    <source>
        <strain evidence="4">cv. Chang Bougi</strain>
        <strain evidence="3">cv. SW 3</strain>
        <tissue evidence="1">Leaf</tissue>
    </source>
</reference>
<protein>
    <submittedName>
        <fullName evidence="1">Retrotransposon gag protein</fullName>
    </submittedName>
</protein>
<dbReference type="EMBL" id="SSTE01006761">
    <property type="protein sequence ID" value="KAA0058489.1"/>
    <property type="molecule type" value="Genomic_DNA"/>
</dbReference>
<evidence type="ECO:0000313" key="4">
    <source>
        <dbReference type="Proteomes" id="UP000321947"/>
    </source>
</evidence>
<organism evidence="1 3">
    <name type="scientific">Cucumis melo var. makuwa</name>
    <name type="common">Oriental melon</name>
    <dbReference type="NCBI Taxonomy" id="1194695"/>
    <lineage>
        <taxon>Eukaryota</taxon>
        <taxon>Viridiplantae</taxon>
        <taxon>Streptophyta</taxon>
        <taxon>Embryophyta</taxon>
        <taxon>Tracheophyta</taxon>
        <taxon>Spermatophyta</taxon>
        <taxon>Magnoliopsida</taxon>
        <taxon>eudicotyledons</taxon>
        <taxon>Gunneridae</taxon>
        <taxon>Pentapetalae</taxon>
        <taxon>rosids</taxon>
        <taxon>fabids</taxon>
        <taxon>Cucurbitales</taxon>
        <taxon>Cucurbitaceae</taxon>
        <taxon>Benincaseae</taxon>
        <taxon>Cucumis</taxon>
    </lineage>
</organism>
<comment type="caution">
    <text evidence="1">The sequence shown here is derived from an EMBL/GenBank/DDBJ whole genome shotgun (WGS) entry which is preliminary data.</text>
</comment>
<dbReference type="Proteomes" id="UP000321947">
    <property type="component" value="Unassembled WGS sequence"/>
</dbReference>
<accession>A0A5A7UY90</accession>
<dbReference type="AlphaFoldDB" id="A0A5A7UY90"/>
<dbReference type="Proteomes" id="UP000321393">
    <property type="component" value="Unassembled WGS sequence"/>
</dbReference>
<evidence type="ECO:0000313" key="2">
    <source>
        <dbReference type="EMBL" id="TYK07257.1"/>
    </source>
</evidence>
<dbReference type="EMBL" id="SSTD01013339">
    <property type="protein sequence ID" value="TYK07257.1"/>
    <property type="molecule type" value="Genomic_DNA"/>
</dbReference>